<dbReference type="GO" id="GO:0006515">
    <property type="term" value="P:protein quality control for misfolded or incompletely synthesized proteins"/>
    <property type="evidence" value="ECO:0007669"/>
    <property type="project" value="TreeGrafter"/>
</dbReference>
<proteinExistence type="predicted"/>
<name>A0A8S5P481_9CAUD</name>
<dbReference type="NCBIfam" id="NF045542">
    <property type="entry name" value="Clp_rel_HeadMat"/>
    <property type="match status" value="1"/>
</dbReference>
<organism evidence="2">
    <name type="scientific">Siphoviridae sp. ctQtc11</name>
    <dbReference type="NCBI Taxonomy" id="2825497"/>
    <lineage>
        <taxon>Viruses</taxon>
        <taxon>Duplodnaviria</taxon>
        <taxon>Heunggongvirae</taxon>
        <taxon>Uroviricota</taxon>
        <taxon>Caudoviricetes</taxon>
    </lineage>
</organism>
<dbReference type="GO" id="GO:0009368">
    <property type="term" value="C:endopeptidase Clp complex"/>
    <property type="evidence" value="ECO:0007669"/>
    <property type="project" value="TreeGrafter"/>
</dbReference>
<keyword evidence="2" id="KW-0645">Protease</keyword>
<dbReference type="PANTHER" id="PTHR10381:SF70">
    <property type="entry name" value="ATP-DEPENDENT CLP PROTEASE PROTEOLYTIC SUBUNIT"/>
    <property type="match status" value="1"/>
</dbReference>
<dbReference type="EMBL" id="BK015325">
    <property type="protein sequence ID" value="DAE01440.1"/>
    <property type="molecule type" value="Genomic_DNA"/>
</dbReference>
<dbReference type="SUPFAM" id="SSF52096">
    <property type="entry name" value="ClpP/crotonase"/>
    <property type="match status" value="1"/>
</dbReference>
<evidence type="ECO:0000313" key="2">
    <source>
        <dbReference type="EMBL" id="DAE01440.1"/>
    </source>
</evidence>
<dbReference type="GO" id="GO:0051117">
    <property type="term" value="F:ATPase binding"/>
    <property type="evidence" value="ECO:0007669"/>
    <property type="project" value="TreeGrafter"/>
</dbReference>
<evidence type="ECO:0000256" key="1">
    <source>
        <dbReference type="ARBA" id="ARBA00022801"/>
    </source>
</evidence>
<dbReference type="Pfam" id="PF00574">
    <property type="entry name" value="CLP_protease"/>
    <property type="match status" value="1"/>
</dbReference>
<dbReference type="GO" id="GO:0004176">
    <property type="term" value="F:ATP-dependent peptidase activity"/>
    <property type="evidence" value="ECO:0007669"/>
    <property type="project" value="TreeGrafter"/>
</dbReference>
<accession>A0A8S5P481</accession>
<sequence>MKWELKQSTATQNTLELYIYDDIQSGYYDWWNCREVVSETSQDFFREQLEKYHDVNQINVYINSNGGDVMEAYGMTSLLQRHQAKVTCYVDGFAFSAAALFLAVADHVVMAKQATVLLHNMLSSCYGNANDFRKMADDLDKLMEANRQLFLSKMNITEDELIEAMNKETIYTAQECIENGLADEISGETNIDDIAKIAQIRENQIQMMIVRQKNLSSVLNQLKQQEIIHEQDPEPKPKHEENKLKAFFEKAF</sequence>
<dbReference type="InterPro" id="IPR029045">
    <property type="entry name" value="ClpP/crotonase-like_dom_sf"/>
</dbReference>
<dbReference type="GO" id="GO:0004252">
    <property type="term" value="F:serine-type endopeptidase activity"/>
    <property type="evidence" value="ECO:0007669"/>
    <property type="project" value="TreeGrafter"/>
</dbReference>
<reference evidence="2" key="1">
    <citation type="journal article" date="2021" name="Proc. Natl. Acad. Sci. U.S.A.">
        <title>A Catalog of Tens of Thousands of Viruses from Human Metagenomes Reveals Hidden Associations with Chronic Diseases.</title>
        <authorList>
            <person name="Tisza M.J."/>
            <person name="Buck C.B."/>
        </authorList>
    </citation>
    <scope>NUCLEOTIDE SEQUENCE</scope>
    <source>
        <strain evidence="2">CtQtc11</strain>
    </source>
</reference>
<dbReference type="CDD" id="cd07016">
    <property type="entry name" value="S14_ClpP_1"/>
    <property type="match status" value="1"/>
</dbReference>
<keyword evidence="1" id="KW-0378">Hydrolase</keyword>
<dbReference type="Gene3D" id="3.90.226.10">
    <property type="entry name" value="2-enoyl-CoA Hydratase, Chain A, domain 1"/>
    <property type="match status" value="1"/>
</dbReference>
<dbReference type="PANTHER" id="PTHR10381">
    <property type="entry name" value="ATP-DEPENDENT CLP PROTEASE PROTEOLYTIC SUBUNIT"/>
    <property type="match status" value="1"/>
</dbReference>
<protein>
    <submittedName>
        <fullName evidence="2">Putative ATP dependent Clp protease</fullName>
    </submittedName>
</protein>
<dbReference type="InterPro" id="IPR023562">
    <property type="entry name" value="ClpP/TepA"/>
</dbReference>